<evidence type="ECO:0000256" key="1">
    <source>
        <dbReference type="SAM" id="MobiDB-lite"/>
    </source>
</evidence>
<name>G7IJD5_MEDTR</name>
<dbReference type="HOGENOM" id="CLU_026538_0_0_1"/>
<evidence type="ECO:0000313" key="2">
    <source>
        <dbReference type="EMBL" id="AES66486.2"/>
    </source>
</evidence>
<organism evidence="2 4">
    <name type="scientific">Medicago truncatula</name>
    <name type="common">Barrel medic</name>
    <name type="synonym">Medicago tribuloides</name>
    <dbReference type="NCBI Taxonomy" id="3880"/>
    <lineage>
        <taxon>Eukaryota</taxon>
        <taxon>Viridiplantae</taxon>
        <taxon>Streptophyta</taxon>
        <taxon>Embryophyta</taxon>
        <taxon>Tracheophyta</taxon>
        <taxon>Spermatophyta</taxon>
        <taxon>Magnoliopsida</taxon>
        <taxon>eudicotyledons</taxon>
        <taxon>Gunneridae</taxon>
        <taxon>Pentapetalae</taxon>
        <taxon>rosids</taxon>
        <taxon>fabids</taxon>
        <taxon>Fabales</taxon>
        <taxon>Fabaceae</taxon>
        <taxon>Papilionoideae</taxon>
        <taxon>50 kb inversion clade</taxon>
        <taxon>NPAAA clade</taxon>
        <taxon>Hologalegina</taxon>
        <taxon>IRL clade</taxon>
        <taxon>Trifolieae</taxon>
        <taxon>Medicago</taxon>
    </lineage>
</organism>
<dbReference type="EMBL" id="CM001218">
    <property type="protein sequence ID" value="AES66486.2"/>
    <property type="molecule type" value="Genomic_DNA"/>
</dbReference>
<reference evidence="2 4" key="2">
    <citation type="journal article" date="2014" name="BMC Genomics">
        <title>An improved genome release (version Mt4.0) for the model legume Medicago truncatula.</title>
        <authorList>
            <person name="Tang H."/>
            <person name="Krishnakumar V."/>
            <person name="Bidwell S."/>
            <person name="Rosen B."/>
            <person name="Chan A."/>
            <person name="Zhou S."/>
            <person name="Gentzbittel L."/>
            <person name="Childs K.L."/>
            <person name="Yandell M."/>
            <person name="Gundlach H."/>
            <person name="Mayer K.F."/>
            <person name="Schwartz D.C."/>
            <person name="Town C.D."/>
        </authorList>
    </citation>
    <scope>GENOME REANNOTATION</scope>
    <source>
        <strain evidence="3 4">cv. Jemalong A17</strain>
    </source>
</reference>
<feature type="compositionally biased region" description="Polar residues" evidence="1">
    <location>
        <begin position="454"/>
        <end position="463"/>
    </location>
</feature>
<proteinExistence type="predicted"/>
<sequence length="477" mass="52803">MICFQYFWRINEVSAYESGIAACRCNLHGRLTLHKGDTALTTQALKTKLNNLWPQLQNWSLIPLGKGFFELNFNSIDDMKQIWAIGVVNLKPGFMRFYRWTKDFTPKGHSIHACSKINAATNVQVTKSNNVNQRAQSKADLANKKSAKFPVNTVDAITVNAQVHPHIAAIGNKSAKVSSHDDIQEAPFVSTDDFEEGEVSAPESNEIAVLNTELHANDQSQNIGDMNLTLHNSFELLESGSKHVIGEAKPNDEESIPILLDMQIDKNPIVEDNSLGKEKLTHNTNLENPGNLVKRNSKIAALSPNPLLGPVNGRQSFPITSPSSLAQSSNIGRMSFPNAIAVSFGKARDPFYDTTITLQPITTPITTHDEILGQDKKKVLFTVGPKNLSAACLKDGMNLSKFWEDEDNDATDSILDPETDFEAHNNSHSPDASKHLVSPHETVKKSKRGRHQKQYTSSELIQTRSKKGVIKSNPKYM</sequence>
<reference evidence="3" key="3">
    <citation type="submission" date="2015-04" db="UniProtKB">
        <authorList>
            <consortium name="EnsemblPlants"/>
        </authorList>
    </citation>
    <scope>IDENTIFICATION</scope>
    <source>
        <strain evidence="3">cv. Jemalong A17</strain>
    </source>
</reference>
<dbReference type="EnsemblPlants" id="AES66486">
    <property type="protein sequence ID" value="AES66486"/>
    <property type="gene ID" value="MTR_2g074890"/>
</dbReference>
<evidence type="ECO:0000313" key="3">
    <source>
        <dbReference type="EnsemblPlants" id="AES66486"/>
    </source>
</evidence>
<accession>A0A0C3V546</accession>
<dbReference type="AlphaFoldDB" id="G7IJD5"/>
<dbReference type="PaxDb" id="3880-AES66486"/>
<evidence type="ECO:0000313" key="4">
    <source>
        <dbReference type="Proteomes" id="UP000002051"/>
    </source>
</evidence>
<feature type="compositionally biased region" description="Acidic residues" evidence="1">
    <location>
        <begin position="410"/>
        <end position="420"/>
    </location>
</feature>
<keyword evidence="4" id="KW-1185">Reference proteome</keyword>
<gene>
    <name evidence="2" type="ordered locus">MTR_2g074890</name>
</gene>
<accession>G7IJD5</accession>
<feature type="region of interest" description="Disordered" evidence="1">
    <location>
        <begin position="410"/>
        <end position="477"/>
    </location>
</feature>
<reference evidence="2 4" key="1">
    <citation type="journal article" date="2011" name="Nature">
        <title>The Medicago genome provides insight into the evolution of rhizobial symbioses.</title>
        <authorList>
            <person name="Young N.D."/>
            <person name="Debelle F."/>
            <person name="Oldroyd G.E."/>
            <person name="Geurts R."/>
            <person name="Cannon S.B."/>
            <person name="Udvardi M.K."/>
            <person name="Benedito V.A."/>
            <person name="Mayer K.F."/>
            <person name="Gouzy J."/>
            <person name="Schoof H."/>
            <person name="Van de Peer Y."/>
            <person name="Proost S."/>
            <person name="Cook D.R."/>
            <person name="Meyers B.C."/>
            <person name="Spannagl M."/>
            <person name="Cheung F."/>
            <person name="De Mita S."/>
            <person name="Krishnakumar V."/>
            <person name="Gundlach H."/>
            <person name="Zhou S."/>
            <person name="Mudge J."/>
            <person name="Bharti A.K."/>
            <person name="Murray J.D."/>
            <person name="Naoumkina M.A."/>
            <person name="Rosen B."/>
            <person name="Silverstein K.A."/>
            <person name="Tang H."/>
            <person name="Rombauts S."/>
            <person name="Zhao P.X."/>
            <person name="Zhou P."/>
            <person name="Barbe V."/>
            <person name="Bardou P."/>
            <person name="Bechner M."/>
            <person name="Bellec A."/>
            <person name="Berger A."/>
            <person name="Berges H."/>
            <person name="Bidwell S."/>
            <person name="Bisseling T."/>
            <person name="Choisne N."/>
            <person name="Couloux A."/>
            <person name="Denny R."/>
            <person name="Deshpande S."/>
            <person name="Dai X."/>
            <person name="Doyle J.J."/>
            <person name="Dudez A.M."/>
            <person name="Farmer A.D."/>
            <person name="Fouteau S."/>
            <person name="Franken C."/>
            <person name="Gibelin C."/>
            <person name="Gish J."/>
            <person name="Goldstein S."/>
            <person name="Gonzalez A.J."/>
            <person name="Green P.J."/>
            <person name="Hallab A."/>
            <person name="Hartog M."/>
            <person name="Hua A."/>
            <person name="Humphray S.J."/>
            <person name="Jeong D.H."/>
            <person name="Jing Y."/>
            <person name="Jocker A."/>
            <person name="Kenton S.M."/>
            <person name="Kim D.J."/>
            <person name="Klee K."/>
            <person name="Lai H."/>
            <person name="Lang C."/>
            <person name="Lin S."/>
            <person name="Macmil S.L."/>
            <person name="Magdelenat G."/>
            <person name="Matthews L."/>
            <person name="McCorrison J."/>
            <person name="Monaghan E.L."/>
            <person name="Mun J.H."/>
            <person name="Najar F.Z."/>
            <person name="Nicholson C."/>
            <person name="Noirot C."/>
            <person name="O'Bleness M."/>
            <person name="Paule C.R."/>
            <person name="Poulain J."/>
            <person name="Prion F."/>
            <person name="Qin B."/>
            <person name="Qu C."/>
            <person name="Retzel E.F."/>
            <person name="Riddle C."/>
            <person name="Sallet E."/>
            <person name="Samain S."/>
            <person name="Samson N."/>
            <person name="Sanders I."/>
            <person name="Saurat O."/>
            <person name="Scarpelli C."/>
            <person name="Schiex T."/>
            <person name="Segurens B."/>
            <person name="Severin A.J."/>
            <person name="Sherrier D.J."/>
            <person name="Shi R."/>
            <person name="Sims S."/>
            <person name="Singer S.R."/>
            <person name="Sinharoy S."/>
            <person name="Sterck L."/>
            <person name="Viollet A."/>
            <person name="Wang B.B."/>
            <person name="Wang K."/>
            <person name="Wang M."/>
            <person name="Wang X."/>
            <person name="Warfsmann J."/>
            <person name="Weissenbach J."/>
            <person name="White D.D."/>
            <person name="White J.D."/>
            <person name="Wiley G.B."/>
            <person name="Wincker P."/>
            <person name="Xing Y."/>
            <person name="Yang L."/>
            <person name="Yao Z."/>
            <person name="Ying F."/>
            <person name="Zhai J."/>
            <person name="Zhou L."/>
            <person name="Zuber A."/>
            <person name="Denarie J."/>
            <person name="Dixon R.A."/>
            <person name="May G.D."/>
            <person name="Schwartz D.C."/>
            <person name="Rogers J."/>
            <person name="Quetier F."/>
            <person name="Town C.D."/>
            <person name="Roe B.A."/>
        </authorList>
    </citation>
    <scope>NUCLEOTIDE SEQUENCE [LARGE SCALE GENOMIC DNA]</scope>
    <source>
        <strain evidence="2">A17</strain>
        <strain evidence="3 4">cv. Jemalong A17</strain>
    </source>
</reference>
<dbReference type="Proteomes" id="UP000002051">
    <property type="component" value="Chromosome 2"/>
</dbReference>
<protein>
    <submittedName>
        <fullName evidence="2">DUF4283 domain protein</fullName>
    </submittedName>
</protein>